<dbReference type="Proteomes" id="UP000010290">
    <property type="component" value="Chromosome"/>
</dbReference>
<evidence type="ECO:0000313" key="6">
    <source>
        <dbReference type="Proteomes" id="UP000010290"/>
    </source>
</evidence>
<dbReference type="OrthoDB" id="9023142at2"/>
<dbReference type="InterPro" id="IPR054015">
    <property type="entry name" value="ExsA-like_N"/>
</dbReference>
<dbReference type="InterPro" id="IPR020449">
    <property type="entry name" value="Tscrpt_reg_AraC-type_HTH"/>
</dbReference>
<dbReference type="PANTHER" id="PTHR43280:SF2">
    <property type="entry name" value="HTH-TYPE TRANSCRIPTIONAL REGULATOR EXSA"/>
    <property type="match status" value="1"/>
</dbReference>
<gene>
    <name evidence="5" type="ORF">OO7_12904</name>
</gene>
<dbReference type="Gene3D" id="1.10.10.60">
    <property type="entry name" value="Homeodomain-like"/>
    <property type="match status" value="1"/>
</dbReference>
<dbReference type="RefSeq" id="WP_008916334.1">
    <property type="nucleotide sequence ID" value="NZ_CM001773.1"/>
</dbReference>
<name>K8W5N0_9GAMM</name>
<dbReference type="InterPro" id="IPR018060">
    <property type="entry name" value="HTH_AraC"/>
</dbReference>
<dbReference type="HOGENOM" id="CLU_073843_2_0_6"/>
<evidence type="ECO:0000256" key="1">
    <source>
        <dbReference type="ARBA" id="ARBA00023015"/>
    </source>
</evidence>
<accession>K8W5N0</accession>
<evidence type="ECO:0000259" key="4">
    <source>
        <dbReference type="PROSITE" id="PS01124"/>
    </source>
</evidence>
<proteinExistence type="predicted"/>
<dbReference type="SMART" id="SM00342">
    <property type="entry name" value="HTH_ARAC"/>
    <property type="match status" value="1"/>
</dbReference>
<protein>
    <recommendedName>
        <fullName evidence="4">HTH araC/xylS-type domain-containing protein</fullName>
    </recommendedName>
</protein>
<dbReference type="Pfam" id="PF22200">
    <property type="entry name" value="ExsA_N"/>
    <property type="match status" value="1"/>
</dbReference>
<dbReference type="InterPro" id="IPR009057">
    <property type="entry name" value="Homeodomain-like_sf"/>
</dbReference>
<dbReference type="PRINTS" id="PR00032">
    <property type="entry name" value="HTHARAC"/>
</dbReference>
<evidence type="ECO:0000256" key="2">
    <source>
        <dbReference type="ARBA" id="ARBA00023125"/>
    </source>
</evidence>
<keyword evidence="3" id="KW-0804">Transcription</keyword>
<evidence type="ECO:0000313" key="5">
    <source>
        <dbReference type="EMBL" id="EKT55868.1"/>
    </source>
</evidence>
<dbReference type="EMBL" id="AKKN01000010">
    <property type="protein sequence ID" value="EKT55868.1"/>
    <property type="molecule type" value="Genomic_DNA"/>
</dbReference>
<dbReference type="PANTHER" id="PTHR43280">
    <property type="entry name" value="ARAC-FAMILY TRANSCRIPTIONAL REGULATOR"/>
    <property type="match status" value="1"/>
</dbReference>
<dbReference type="GO" id="GO:0003700">
    <property type="term" value="F:DNA-binding transcription factor activity"/>
    <property type="evidence" value="ECO:0007669"/>
    <property type="project" value="InterPro"/>
</dbReference>
<dbReference type="SUPFAM" id="SSF46689">
    <property type="entry name" value="Homeodomain-like"/>
    <property type="match status" value="1"/>
</dbReference>
<evidence type="ECO:0000256" key="3">
    <source>
        <dbReference type="ARBA" id="ARBA00023163"/>
    </source>
</evidence>
<comment type="caution">
    <text evidence="5">The sequence shown here is derived from an EMBL/GenBank/DDBJ whole genome shotgun (WGS) entry which is preliminary data.</text>
</comment>
<dbReference type="PATRIC" id="fig|1141660.3.peg.2574"/>
<keyword evidence="6" id="KW-1185">Reference proteome</keyword>
<dbReference type="AlphaFoldDB" id="K8W5N0"/>
<dbReference type="GO" id="GO:0043565">
    <property type="term" value="F:sequence-specific DNA binding"/>
    <property type="evidence" value="ECO:0007669"/>
    <property type="project" value="InterPro"/>
</dbReference>
<dbReference type="Pfam" id="PF12833">
    <property type="entry name" value="HTH_18"/>
    <property type="match status" value="1"/>
</dbReference>
<dbReference type="InterPro" id="IPR018062">
    <property type="entry name" value="HTH_AraC-typ_CS"/>
</dbReference>
<organism evidence="5 6">
    <name type="scientific">Providencia sneebia DSM 19967</name>
    <dbReference type="NCBI Taxonomy" id="1141660"/>
    <lineage>
        <taxon>Bacteria</taxon>
        <taxon>Pseudomonadati</taxon>
        <taxon>Pseudomonadota</taxon>
        <taxon>Gammaproteobacteria</taxon>
        <taxon>Enterobacterales</taxon>
        <taxon>Morganellaceae</taxon>
        <taxon>Providencia</taxon>
    </lineage>
</organism>
<dbReference type="PROSITE" id="PS01124">
    <property type="entry name" value="HTH_ARAC_FAMILY_2"/>
    <property type="match status" value="1"/>
</dbReference>
<feature type="domain" description="HTH araC/xylS-type" evidence="4">
    <location>
        <begin position="174"/>
        <end position="272"/>
    </location>
</feature>
<keyword evidence="1" id="KW-0805">Transcription regulation</keyword>
<keyword evidence="2" id="KW-0238">DNA-binding</keyword>
<reference evidence="5 6" key="1">
    <citation type="journal article" date="2012" name="BMC Genomics">
        <title>Comparative genomics of bacteria in the genus Providencia isolated from wild Drosophila melanogaster.</title>
        <authorList>
            <person name="Galac M.R."/>
            <person name="Lazzaro B.P."/>
        </authorList>
    </citation>
    <scope>NUCLEOTIDE SEQUENCE [LARGE SCALE GENOMIC DNA]</scope>
    <source>
        <strain evidence="5 6">DSM 19967</strain>
    </source>
</reference>
<sequence length="277" mass="32476">MQSDYNLNNQYIKKIVINKSNPYFIIEQPTKGIIIIEQGSLIWETPTTFESLQSGDILYHRQGSYALRIPNDGIECEIIWVSLSDKLLREFINHYGSQLSEIERVGDHSHYVIRFTTSELIDELKNSLKTFLYQKYPDILILLRIYELLLSLSYSSQGAQLLSSLRQLSNRQAERLQSFMENNFLREWKLTDFAKSFGMGLTSFKELFNMVYSTPPRSWISEKRIMYAHQLLLNTQMSIVEISMEAGFSSQSYFTQSYRKRFGYTPSKSRSFTYQLT</sequence>
<dbReference type="PROSITE" id="PS00041">
    <property type="entry name" value="HTH_ARAC_FAMILY_1"/>
    <property type="match status" value="1"/>
</dbReference>